<gene>
    <name evidence="1" type="ORF">IBL25_07880</name>
</gene>
<comment type="caution">
    <text evidence="1">The sequence shown here is derived from an EMBL/GenBank/DDBJ whole genome shotgun (WGS) entry which is preliminary data.</text>
</comment>
<protein>
    <recommendedName>
        <fullName evidence="3">GNAT family N-acetyltransferase</fullName>
    </recommendedName>
</protein>
<sequence length="68" mass="7408">MRFQSLRTADAGAVVAAMRSGFETRPEVREVRVLAHATEREGTNFLGLVASRVPPPAHLDLIGAYTPF</sequence>
<keyword evidence="2" id="KW-1185">Reference proteome</keyword>
<proteinExistence type="predicted"/>
<organism evidence="1 2">
    <name type="scientific">Pseudoroseomonas ludipueritiae</name>
    <dbReference type="NCBI Taxonomy" id="198093"/>
    <lineage>
        <taxon>Bacteria</taxon>
        <taxon>Pseudomonadati</taxon>
        <taxon>Pseudomonadota</taxon>
        <taxon>Alphaproteobacteria</taxon>
        <taxon>Acetobacterales</taxon>
        <taxon>Acetobacteraceae</taxon>
        <taxon>Pseudoroseomonas</taxon>
    </lineage>
</organism>
<evidence type="ECO:0000313" key="2">
    <source>
        <dbReference type="Proteomes" id="UP000603940"/>
    </source>
</evidence>
<dbReference type="Proteomes" id="UP000603940">
    <property type="component" value="Unassembled WGS sequence"/>
</dbReference>
<accession>A0ABR7R506</accession>
<dbReference type="RefSeq" id="WP_187778002.1">
    <property type="nucleotide sequence ID" value="NZ_JACTUZ010000021.1"/>
</dbReference>
<evidence type="ECO:0008006" key="3">
    <source>
        <dbReference type="Google" id="ProtNLM"/>
    </source>
</evidence>
<evidence type="ECO:0000313" key="1">
    <source>
        <dbReference type="EMBL" id="MBC9176859.1"/>
    </source>
</evidence>
<name>A0ABR7R506_9PROT</name>
<reference evidence="1 2" key="1">
    <citation type="journal article" date="2009" name="Int. J. Syst. Evol. Microbiol.">
        <title>Transfer of Teichococcus ludipueritiae and Muricoccus roseus to the genus Roseomonas, as Roseomonas ludipueritiae comb. nov. and Roseomonas rosea comb. nov., respectively, and emended description of the genus Roseomonas.</title>
        <authorList>
            <person name="Sanchez-Porro C."/>
            <person name="Gallego V."/>
            <person name="Busse H.J."/>
            <person name="Kampfer P."/>
            <person name="Ventosa A."/>
        </authorList>
    </citation>
    <scope>NUCLEOTIDE SEQUENCE [LARGE SCALE GENOMIC DNA]</scope>
    <source>
        <strain evidence="1 2">DSM 14915</strain>
    </source>
</reference>
<dbReference type="EMBL" id="JACTUZ010000021">
    <property type="protein sequence ID" value="MBC9176859.1"/>
    <property type="molecule type" value="Genomic_DNA"/>
</dbReference>